<evidence type="ECO:0000256" key="3">
    <source>
        <dbReference type="ARBA" id="ARBA00022719"/>
    </source>
</evidence>
<sequence length="400" mass="44165">MTEVRHHQVVIVGGGTAGISVAARLRRKGVRDVALIEPSDSHYYQPLWTLVGAGLARPGETVRPQRKLVPKGVTWIRDRAVDVDPDNRTVSLAGGDVVGYNQLVMAPGLQLDFDAVPGLAEAVGRDGVSSNYRYDLAPRTWEFIQKVRGGTAVFTMPPGPIKCGGAPQKIAYLAADWWRRQGLLDGIRIILVLPTPTIFSQPDWARSLERVAAGYGIEVRYESQLVEVTGSDRRAVIRDNRSGTTETIDYDLLHAVPPQKAPDWLKTSPLADPASPFGYLEADRHTLQSPRWPEVFTLGDVANLPTSKTGAAIRKQAPTVVANLLAAGEHQPLPARYDGYTSCPLVTAHNRMLLAEFDYELKPRPSFPVIDTMKPRYDMWLLKRHGLPAMYWHGMLRGLA</sequence>
<keyword evidence="4" id="KW-0274">FAD</keyword>
<keyword evidence="2" id="KW-0285">Flavoprotein</keyword>
<dbReference type="GO" id="GO:0070224">
    <property type="term" value="F:sulfide:quinone oxidoreductase activity"/>
    <property type="evidence" value="ECO:0007669"/>
    <property type="project" value="TreeGrafter"/>
</dbReference>
<dbReference type="GO" id="GO:0070221">
    <property type="term" value="P:sulfide oxidation, using sulfide:quinone oxidoreductase"/>
    <property type="evidence" value="ECO:0007669"/>
    <property type="project" value="TreeGrafter"/>
</dbReference>
<evidence type="ECO:0000256" key="1">
    <source>
        <dbReference type="ARBA" id="ARBA00001974"/>
    </source>
</evidence>
<dbReference type="RefSeq" id="WP_091296083.1">
    <property type="nucleotide sequence ID" value="NZ_FMDN01000008.1"/>
</dbReference>
<feature type="domain" description="FAD/NAD(P)-binding" evidence="7">
    <location>
        <begin position="8"/>
        <end position="307"/>
    </location>
</feature>
<dbReference type="SUPFAM" id="SSF51905">
    <property type="entry name" value="FAD/NAD(P)-binding domain"/>
    <property type="match status" value="2"/>
</dbReference>
<dbReference type="Proteomes" id="UP000199408">
    <property type="component" value="Unassembled WGS sequence"/>
</dbReference>
<keyword evidence="6" id="KW-0560">Oxidoreductase</keyword>
<dbReference type="InterPro" id="IPR036188">
    <property type="entry name" value="FAD/NAD-bd_sf"/>
</dbReference>
<evidence type="ECO:0000259" key="7">
    <source>
        <dbReference type="Pfam" id="PF07992"/>
    </source>
</evidence>
<dbReference type="EMBL" id="FMDN01000008">
    <property type="protein sequence ID" value="SCG53813.1"/>
    <property type="molecule type" value="Genomic_DNA"/>
</dbReference>
<evidence type="ECO:0000256" key="4">
    <source>
        <dbReference type="ARBA" id="ARBA00022827"/>
    </source>
</evidence>
<evidence type="ECO:0000256" key="2">
    <source>
        <dbReference type="ARBA" id="ARBA00022630"/>
    </source>
</evidence>
<keyword evidence="5" id="KW-0809">Transit peptide</keyword>
<proteinExistence type="predicted"/>
<reference evidence="9" key="1">
    <citation type="submission" date="2016-06" db="EMBL/GenBank/DDBJ databases">
        <authorList>
            <person name="Varghese N."/>
        </authorList>
    </citation>
    <scope>NUCLEOTIDE SEQUENCE [LARGE SCALE GENOMIC DNA]</scope>
    <source>
        <strain evidence="9">DSM 43171</strain>
    </source>
</reference>
<gene>
    <name evidence="8" type="ORF">GA0070560_10895</name>
</gene>
<keyword evidence="3" id="KW-0874">Quinone</keyword>
<name>A0A1C5I6L3_9ACTN</name>
<keyword evidence="9" id="KW-1185">Reference proteome</keyword>
<dbReference type="STRING" id="47864.GA0070560_10895"/>
<dbReference type="OrthoDB" id="9802771at2"/>
<protein>
    <submittedName>
        <fullName evidence="8">Sulfide:quinone oxidoreductase</fullName>
    </submittedName>
</protein>
<dbReference type="Gene3D" id="3.50.50.60">
    <property type="entry name" value="FAD/NAD(P)-binding domain"/>
    <property type="match status" value="2"/>
</dbReference>
<dbReference type="PANTHER" id="PTHR10632:SF2">
    <property type="entry name" value="SULFIDE:QUINONE OXIDOREDUCTASE, MITOCHONDRIAL"/>
    <property type="match status" value="1"/>
</dbReference>
<comment type="cofactor">
    <cofactor evidence="1">
        <name>FAD</name>
        <dbReference type="ChEBI" id="CHEBI:57692"/>
    </cofactor>
</comment>
<accession>A0A1C5I6L3</accession>
<dbReference type="FunFam" id="3.50.50.60:FF:000034">
    <property type="entry name" value="sulfide:quinone oxidoreductase, mitochondrial"/>
    <property type="match status" value="1"/>
</dbReference>
<dbReference type="GO" id="GO:0048038">
    <property type="term" value="F:quinone binding"/>
    <property type="evidence" value="ECO:0007669"/>
    <property type="project" value="UniProtKB-KW"/>
</dbReference>
<dbReference type="AlphaFoldDB" id="A0A1C5I6L3"/>
<dbReference type="GO" id="GO:0071949">
    <property type="term" value="F:FAD binding"/>
    <property type="evidence" value="ECO:0007669"/>
    <property type="project" value="TreeGrafter"/>
</dbReference>
<organism evidence="8 9">
    <name type="scientific">Micromonospora halophytica</name>
    <dbReference type="NCBI Taxonomy" id="47864"/>
    <lineage>
        <taxon>Bacteria</taxon>
        <taxon>Bacillati</taxon>
        <taxon>Actinomycetota</taxon>
        <taxon>Actinomycetes</taxon>
        <taxon>Micromonosporales</taxon>
        <taxon>Micromonosporaceae</taxon>
        <taxon>Micromonospora</taxon>
    </lineage>
</organism>
<evidence type="ECO:0000313" key="8">
    <source>
        <dbReference type="EMBL" id="SCG53813.1"/>
    </source>
</evidence>
<evidence type="ECO:0000313" key="9">
    <source>
        <dbReference type="Proteomes" id="UP000199408"/>
    </source>
</evidence>
<dbReference type="PANTHER" id="PTHR10632">
    <property type="entry name" value="SULFIDE:QUINONE OXIDOREDUCTASE"/>
    <property type="match status" value="1"/>
</dbReference>
<evidence type="ECO:0000256" key="6">
    <source>
        <dbReference type="ARBA" id="ARBA00023002"/>
    </source>
</evidence>
<dbReference type="Pfam" id="PF07992">
    <property type="entry name" value="Pyr_redox_2"/>
    <property type="match status" value="1"/>
</dbReference>
<dbReference type="InterPro" id="IPR015904">
    <property type="entry name" value="Sulphide_quinone_reductase"/>
</dbReference>
<dbReference type="PRINTS" id="PR00420">
    <property type="entry name" value="RNGMNOXGNASE"/>
</dbReference>
<dbReference type="InterPro" id="IPR023753">
    <property type="entry name" value="FAD/NAD-binding_dom"/>
</dbReference>
<evidence type="ECO:0000256" key="5">
    <source>
        <dbReference type="ARBA" id="ARBA00022946"/>
    </source>
</evidence>